<accession>A0A812GSI6</accession>
<comment type="caution">
    <text evidence="2">The sequence shown here is derived from an EMBL/GenBank/DDBJ whole genome shotgun (WGS) entry which is preliminary data.</text>
</comment>
<keyword evidence="3" id="KW-1185">Reference proteome</keyword>
<evidence type="ECO:0000256" key="1">
    <source>
        <dbReference type="SAM" id="MobiDB-lite"/>
    </source>
</evidence>
<dbReference type="Proteomes" id="UP000604046">
    <property type="component" value="Unassembled WGS sequence"/>
</dbReference>
<gene>
    <name evidence="2" type="ORF">SNAT2548_LOCUS698</name>
</gene>
<feature type="compositionally biased region" description="Polar residues" evidence="1">
    <location>
        <begin position="249"/>
        <end position="262"/>
    </location>
</feature>
<dbReference type="OrthoDB" id="2019031at2759"/>
<name>A0A812GSI6_9DINO</name>
<evidence type="ECO:0000313" key="3">
    <source>
        <dbReference type="Proteomes" id="UP000604046"/>
    </source>
</evidence>
<organism evidence="2 3">
    <name type="scientific">Symbiodinium natans</name>
    <dbReference type="NCBI Taxonomy" id="878477"/>
    <lineage>
        <taxon>Eukaryota</taxon>
        <taxon>Sar</taxon>
        <taxon>Alveolata</taxon>
        <taxon>Dinophyceae</taxon>
        <taxon>Suessiales</taxon>
        <taxon>Symbiodiniaceae</taxon>
        <taxon>Symbiodinium</taxon>
    </lineage>
</organism>
<dbReference type="AlphaFoldDB" id="A0A812GSI6"/>
<dbReference type="EMBL" id="CAJNDS010000034">
    <property type="protein sequence ID" value="CAE6927115.1"/>
    <property type="molecule type" value="Genomic_DNA"/>
</dbReference>
<evidence type="ECO:0000313" key="2">
    <source>
        <dbReference type="EMBL" id="CAE6927115.1"/>
    </source>
</evidence>
<sequence length="262" mass="28708">MICVRQCCVRPLGRPLLRMLPRQSQQPTASWFAPSWDGGDAGQWGYASGYVQEAGPCWDPYASAAPAMWGQPEDPAMWQTKDQQTMQMPAIPDFSVHHAGGSSMRPGQEMPQPMQPPMMKWATGGHTAREGRAQLPVPSLRAPTHGIQGTAAGDAGRRRVSGHVSSADWARNEEAARKAARVKSHEAFHRKMRNIQLNKDLLACDSSDGVLKICDENLDDFNQVNVVTALHRIAKHHKGGCGRDWQEQGPRNSGSNARGSRG</sequence>
<feature type="region of interest" description="Disordered" evidence="1">
    <location>
        <begin position="237"/>
        <end position="262"/>
    </location>
</feature>
<protein>
    <submittedName>
        <fullName evidence="2">Uncharacterized protein</fullName>
    </submittedName>
</protein>
<reference evidence="2" key="1">
    <citation type="submission" date="2021-02" db="EMBL/GenBank/DDBJ databases">
        <authorList>
            <person name="Dougan E. K."/>
            <person name="Rhodes N."/>
            <person name="Thang M."/>
            <person name="Chan C."/>
        </authorList>
    </citation>
    <scope>NUCLEOTIDE SEQUENCE</scope>
</reference>
<proteinExistence type="predicted"/>